<dbReference type="Proteomes" id="UP000004994">
    <property type="component" value="Chromosome 4"/>
</dbReference>
<dbReference type="PANTHER" id="PTHR13068">
    <property type="entry name" value="CGI-12 PROTEIN-RELATED"/>
    <property type="match status" value="1"/>
</dbReference>
<evidence type="ECO:0000256" key="1">
    <source>
        <dbReference type="ARBA" id="ARBA00007692"/>
    </source>
</evidence>
<name>A0A3Q7G7Q9_SOLLC</name>
<proteinExistence type="inferred from homology"/>
<dbReference type="GO" id="GO:0009507">
    <property type="term" value="C:chloroplast"/>
    <property type="evidence" value="ECO:0000318"/>
    <property type="project" value="GO_Central"/>
</dbReference>
<feature type="transmembrane region" description="Helical" evidence="4">
    <location>
        <begin position="15"/>
        <end position="37"/>
    </location>
</feature>
<feature type="transmembrane region" description="Helical" evidence="4">
    <location>
        <begin position="58"/>
        <end position="78"/>
    </location>
</feature>
<dbReference type="GO" id="GO:0003676">
    <property type="term" value="F:nucleic acid binding"/>
    <property type="evidence" value="ECO:0007669"/>
    <property type="project" value="InterPro"/>
</dbReference>
<sequence>MNNEFFIFKTVKICWIKLLILSTFICYVTLFESYFNVSQKMHLKIRDEGSIKIFRNRQWTAVLVWSLFNFFLTVQSPLLTMLTRITRTGIHANGVKNPLVFSIDNFRFVLHCSTSAAPTHYLVDLLVDSLGFSKEEAVTTSSKVIRLKPSKNPQFVVDFFQKNDFDNTQIKNIVSKSPKVLFSNVDKTLKPKLEILQEIGLSGTDLYKFIIENDLFFSKGLDTFIRPSLDYLRNLLGSDENVVKIIKKSSWLLRCHVTKTIAPNVLLLHDIGLSDEKIRKFILQNPKRITRNLGCLKDVIHRVEKDLGIPRESRTFFNGIAAIVTFRQSTLAKKIDVYKSFGWSDEHIRTMTRNYPSCLSSSEVRICKQLTFLMNEVGCTSEYLASHSRLLTHSLEKRVIPRYRVLKILNEKHLKKGVGLFTAVSMTPSKFMEVLLLPYKDRIPIAYEAYMKSKQFLYGCYLVFLFCFCYCCLFDLMLYCHYLIVQSEMKTYSLLKPLVSKVGYHLPILTKSLN</sequence>
<dbReference type="GO" id="GO:0006353">
    <property type="term" value="P:DNA-templated transcription termination"/>
    <property type="evidence" value="ECO:0007669"/>
    <property type="project" value="UniProtKB-KW"/>
</dbReference>
<dbReference type="InterPro" id="IPR038538">
    <property type="entry name" value="MTERF_sf"/>
</dbReference>
<dbReference type="AlphaFoldDB" id="A0A3Q7G7Q9"/>
<dbReference type="Gene3D" id="1.25.70.10">
    <property type="entry name" value="Transcription termination factor 3, mitochondrial"/>
    <property type="match status" value="1"/>
</dbReference>
<organism evidence="5">
    <name type="scientific">Solanum lycopersicum</name>
    <name type="common">Tomato</name>
    <name type="synonym">Lycopersicon esculentum</name>
    <dbReference type="NCBI Taxonomy" id="4081"/>
    <lineage>
        <taxon>Eukaryota</taxon>
        <taxon>Viridiplantae</taxon>
        <taxon>Streptophyta</taxon>
        <taxon>Embryophyta</taxon>
        <taxon>Tracheophyta</taxon>
        <taxon>Spermatophyta</taxon>
        <taxon>Magnoliopsida</taxon>
        <taxon>eudicotyledons</taxon>
        <taxon>Gunneridae</taxon>
        <taxon>Pentapetalae</taxon>
        <taxon>asterids</taxon>
        <taxon>lamiids</taxon>
        <taxon>Solanales</taxon>
        <taxon>Solanaceae</taxon>
        <taxon>Solanoideae</taxon>
        <taxon>Solaneae</taxon>
        <taxon>Solanum</taxon>
        <taxon>Solanum subgen. Lycopersicon</taxon>
    </lineage>
</organism>
<dbReference type="PANTHER" id="PTHR13068:SF231">
    <property type="entry name" value="TRANSCRIPTION TERMINATION FACTOR MTERF2, CHLOROPLASTIC-LIKE"/>
    <property type="match status" value="1"/>
</dbReference>
<dbReference type="GO" id="GO:0009658">
    <property type="term" value="P:chloroplast organization"/>
    <property type="evidence" value="ECO:0000318"/>
    <property type="project" value="GO_Central"/>
</dbReference>
<dbReference type="SMART" id="SM00733">
    <property type="entry name" value="Mterf"/>
    <property type="match status" value="7"/>
</dbReference>
<accession>A0A3Q7G7Q9</accession>
<keyword evidence="6" id="KW-1185">Reference proteome</keyword>
<dbReference type="PaxDb" id="4081-Solyc04g072550.1.1"/>
<evidence type="ECO:0000313" key="5">
    <source>
        <dbReference type="EnsemblPlants" id="Solyc04g072550.2.1"/>
    </source>
</evidence>
<keyword evidence="4" id="KW-1133">Transmembrane helix</keyword>
<dbReference type="InterPro" id="IPR003690">
    <property type="entry name" value="MTERF"/>
</dbReference>
<keyword evidence="4" id="KW-0472">Membrane</keyword>
<evidence type="ECO:0000313" key="6">
    <source>
        <dbReference type="Proteomes" id="UP000004994"/>
    </source>
</evidence>
<evidence type="ECO:0000256" key="2">
    <source>
        <dbReference type="ARBA" id="ARBA00022472"/>
    </source>
</evidence>
<reference evidence="5" key="2">
    <citation type="submission" date="2019-01" db="UniProtKB">
        <authorList>
            <consortium name="EnsemblPlants"/>
        </authorList>
    </citation>
    <scope>IDENTIFICATION</scope>
    <source>
        <strain evidence="5">cv. Heinz 1706</strain>
    </source>
</reference>
<keyword evidence="2" id="KW-0805">Transcription regulation</keyword>
<reference evidence="5" key="1">
    <citation type="journal article" date="2012" name="Nature">
        <title>The tomato genome sequence provides insights into fleshy fruit evolution.</title>
        <authorList>
            <consortium name="Tomato Genome Consortium"/>
        </authorList>
    </citation>
    <scope>NUCLEOTIDE SEQUENCE [LARGE SCALE GENOMIC DNA]</scope>
    <source>
        <strain evidence="5">cv. Heinz 1706</strain>
    </source>
</reference>
<dbReference type="EnsemblPlants" id="Solyc04g072550.2.1">
    <property type="protein sequence ID" value="Solyc04g072550.2.1"/>
    <property type="gene ID" value="Solyc04g072550.2"/>
</dbReference>
<dbReference type="Pfam" id="PF02536">
    <property type="entry name" value="mTERF"/>
    <property type="match status" value="1"/>
</dbReference>
<keyword evidence="2" id="KW-0804">Transcription</keyword>
<feature type="transmembrane region" description="Helical" evidence="4">
    <location>
        <begin position="461"/>
        <end position="485"/>
    </location>
</feature>
<dbReference type="InParanoid" id="A0A3Q7G7Q9"/>
<dbReference type="FunCoup" id="A0A3Q7G7Q9">
    <property type="interactions" value="368"/>
</dbReference>
<keyword evidence="3" id="KW-0809">Transit peptide</keyword>
<evidence type="ECO:0000256" key="4">
    <source>
        <dbReference type="SAM" id="Phobius"/>
    </source>
</evidence>
<evidence type="ECO:0000256" key="3">
    <source>
        <dbReference type="ARBA" id="ARBA00022946"/>
    </source>
</evidence>
<keyword evidence="4" id="KW-0812">Transmembrane</keyword>
<comment type="similarity">
    <text evidence="1">Belongs to the mTERF family.</text>
</comment>
<dbReference type="OMA" id="WISHLKH"/>
<protein>
    <submittedName>
        <fullName evidence="5">Uncharacterized protein</fullName>
    </submittedName>
</protein>
<keyword evidence="2" id="KW-0806">Transcription termination</keyword>
<dbReference type="FunFam" id="1.25.70.10:FF:000001">
    <property type="entry name" value="Mitochondrial transcription termination factor-like"/>
    <property type="match status" value="1"/>
</dbReference>
<dbReference type="Gramene" id="Solyc04g072550.2.1">
    <property type="protein sequence ID" value="Solyc04g072550.2.1"/>
    <property type="gene ID" value="Solyc04g072550.2"/>
</dbReference>
<dbReference type="STRING" id="4081.A0A3Q7G7Q9"/>